<name>A0A7W6RAX0_9PROT</name>
<accession>A0A7W6RAX0</accession>
<comment type="caution">
    <text evidence="14">The sequence shown here is derived from an EMBL/GenBank/DDBJ whole genome shotgun (WGS) entry which is preliminary data.</text>
</comment>
<keyword evidence="15" id="KW-1185">Reference proteome</keyword>
<dbReference type="GO" id="GO:0016020">
    <property type="term" value="C:membrane"/>
    <property type="evidence" value="ECO:0007669"/>
    <property type="project" value="UniProtKB-SubCell"/>
</dbReference>
<dbReference type="NCBIfam" id="TIGR02970">
    <property type="entry name" value="succ_dehyd_cytB"/>
    <property type="match status" value="1"/>
</dbReference>
<dbReference type="GO" id="GO:0046872">
    <property type="term" value="F:metal ion binding"/>
    <property type="evidence" value="ECO:0007669"/>
    <property type="project" value="UniProtKB-KW"/>
</dbReference>
<comment type="similarity">
    <text evidence="3">Belongs to the cytochrome b560 family.</text>
</comment>
<dbReference type="Gene3D" id="1.20.1300.10">
    <property type="entry name" value="Fumarate reductase/succinate dehydrogenase, transmembrane subunit"/>
    <property type="match status" value="1"/>
</dbReference>
<evidence type="ECO:0000256" key="9">
    <source>
        <dbReference type="ARBA" id="ARBA00023004"/>
    </source>
</evidence>
<dbReference type="GO" id="GO:0009055">
    <property type="term" value="F:electron transfer activity"/>
    <property type="evidence" value="ECO:0007669"/>
    <property type="project" value="InterPro"/>
</dbReference>
<protein>
    <recommendedName>
        <fullName evidence="4">Succinate dehydrogenase cytochrome b556 subunit</fullName>
    </recommendedName>
</protein>
<evidence type="ECO:0000256" key="2">
    <source>
        <dbReference type="ARBA" id="ARBA00004141"/>
    </source>
</evidence>
<feature type="binding site" description="axial binding residue" evidence="12">
    <location>
        <position position="88"/>
    </location>
    <ligand>
        <name>heme</name>
        <dbReference type="ChEBI" id="CHEBI:30413"/>
        <note>ligand shared with second transmembrane subunit</note>
    </ligand>
    <ligandPart>
        <name>Fe</name>
        <dbReference type="ChEBI" id="CHEBI:18248"/>
    </ligandPart>
</feature>
<dbReference type="RefSeq" id="WP_184042780.1">
    <property type="nucleotide sequence ID" value="NZ_JACIGK010000004.1"/>
</dbReference>
<dbReference type="CDD" id="cd03499">
    <property type="entry name" value="SQR_TypeC_SdhC"/>
    <property type="match status" value="1"/>
</dbReference>
<keyword evidence="6 13" id="KW-0812">Transmembrane</keyword>
<dbReference type="PANTHER" id="PTHR10978">
    <property type="entry name" value="SUCCINATE DEHYDROGENASE CYTOCHROME B560 SUBUNIT"/>
    <property type="match status" value="1"/>
</dbReference>
<comment type="subcellular location">
    <subcellularLocation>
        <location evidence="2">Membrane</location>
        <topology evidence="2">Multi-pass membrane protein</topology>
    </subcellularLocation>
</comment>
<dbReference type="PROSITE" id="PS01001">
    <property type="entry name" value="SDH_CYT_2"/>
    <property type="match status" value="1"/>
</dbReference>
<evidence type="ECO:0000256" key="7">
    <source>
        <dbReference type="ARBA" id="ARBA00022723"/>
    </source>
</evidence>
<gene>
    <name evidence="14" type="ORF">GGD89_000766</name>
</gene>
<evidence type="ECO:0000256" key="10">
    <source>
        <dbReference type="ARBA" id="ARBA00023136"/>
    </source>
</evidence>
<evidence type="ECO:0000256" key="11">
    <source>
        <dbReference type="ARBA" id="ARBA00025912"/>
    </source>
</evidence>
<organism evidence="14 15">
    <name type="scientific">Roseospira visakhapatnamensis</name>
    <dbReference type="NCBI Taxonomy" id="390880"/>
    <lineage>
        <taxon>Bacteria</taxon>
        <taxon>Pseudomonadati</taxon>
        <taxon>Pseudomonadota</taxon>
        <taxon>Alphaproteobacteria</taxon>
        <taxon>Rhodospirillales</taxon>
        <taxon>Rhodospirillaceae</taxon>
        <taxon>Roseospira</taxon>
    </lineage>
</organism>
<evidence type="ECO:0000313" key="14">
    <source>
        <dbReference type="EMBL" id="MBB4265151.1"/>
    </source>
</evidence>
<evidence type="ECO:0000313" key="15">
    <source>
        <dbReference type="Proteomes" id="UP000554286"/>
    </source>
</evidence>
<dbReference type="PIRSF" id="PIRSF000178">
    <property type="entry name" value="SDH_cyt_b560"/>
    <property type="match status" value="1"/>
</dbReference>
<dbReference type="GO" id="GO:0006099">
    <property type="term" value="P:tricarboxylic acid cycle"/>
    <property type="evidence" value="ECO:0007669"/>
    <property type="project" value="InterPro"/>
</dbReference>
<evidence type="ECO:0000256" key="5">
    <source>
        <dbReference type="ARBA" id="ARBA00022617"/>
    </source>
</evidence>
<comment type="cofactor">
    <cofactor evidence="12">
        <name>heme</name>
        <dbReference type="ChEBI" id="CHEBI:30413"/>
    </cofactor>
    <text evidence="12">The heme is bound between the two transmembrane subunits.</text>
</comment>
<proteinExistence type="inferred from homology"/>
<dbReference type="InterPro" id="IPR014314">
    <property type="entry name" value="Succ_DH_cytb556"/>
</dbReference>
<evidence type="ECO:0000256" key="3">
    <source>
        <dbReference type="ARBA" id="ARBA00007244"/>
    </source>
</evidence>
<dbReference type="InterPro" id="IPR034804">
    <property type="entry name" value="SQR/QFR_C/D"/>
</dbReference>
<reference evidence="14 15" key="1">
    <citation type="submission" date="2020-08" db="EMBL/GenBank/DDBJ databases">
        <title>Genome sequencing of Purple Non-Sulfur Bacteria from various extreme environments.</title>
        <authorList>
            <person name="Mayer M."/>
        </authorList>
    </citation>
    <scope>NUCLEOTIDE SEQUENCE [LARGE SCALE GENOMIC DNA]</scope>
    <source>
        <strain evidence="14 15">JA131</strain>
    </source>
</reference>
<dbReference type="Pfam" id="PF01127">
    <property type="entry name" value="Sdh_cyt"/>
    <property type="match status" value="1"/>
</dbReference>
<evidence type="ECO:0000256" key="12">
    <source>
        <dbReference type="PIRSR" id="PIRSR000178-1"/>
    </source>
</evidence>
<dbReference type="SUPFAM" id="SSF81343">
    <property type="entry name" value="Fumarate reductase respiratory complex transmembrane subunits"/>
    <property type="match status" value="1"/>
</dbReference>
<keyword evidence="5 12" id="KW-0349">Heme</keyword>
<comment type="subunit">
    <text evidence="11">Part of an enzyme complex containing four subunits: a flavoprotein, an iron-sulfur protein, plus two membrane-anchoring proteins, SdhC and SdhD. The complex can form homotrimers.</text>
</comment>
<dbReference type="PANTHER" id="PTHR10978:SF5">
    <property type="entry name" value="SUCCINATE DEHYDROGENASE CYTOCHROME B560 SUBUNIT, MITOCHONDRIAL"/>
    <property type="match status" value="1"/>
</dbReference>
<keyword evidence="9 12" id="KW-0408">Iron</keyword>
<feature type="transmembrane region" description="Helical" evidence="13">
    <location>
        <begin position="38"/>
        <end position="63"/>
    </location>
</feature>
<evidence type="ECO:0000256" key="8">
    <source>
        <dbReference type="ARBA" id="ARBA00022989"/>
    </source>
</evidence>
<dbReference type="InterPro" id="IPR018495">
    <property type="entry name" value="Succ_DH_cyt_bsu_CS"/>
</dbReference>
<feature type="transmembrane region" description="Helical" evidence="13">
    <location>
        <begin position="69"/>
        <end position="90"/>
    </location>
</feature>
<dbReference type="Proteomes" id="UP000554286">
    <property type="component" value="Unassembled WGS sequence"/>
</dbReference>
<evidence type="ECO:0000256" key="1">
    <source>
        <dbReference type="ARBA" id="ARBA00004050"/>
    </source>
</evidence>
<keyword evidence="10 13" id="KW-0472">Membrane</keyword>
<comment type="function">
    <text evidence="1">Membrane-anchoring subunit of succinate dehydrogenase (SDH).</text>
</comment>
<dbReference type="EMBL" id="JACIGK010000004">
    <property type="protein sequence ID" value="MBB4265151.1"/>
    <property type="molecule type" value="Genomic_DNA"/>
</dbReference>
<evidence type="ECO:0000256" key="6">
    <source>
        <dbReference type="ARBA" id="ARBA00022692"/>
    </source>
</evidence>
<evidence type="ECO:0000256" key="13">
    <source>
        <dbReference type="SAM" id="Phobius"/>
    </source>
</evidence>
<evidence type="ECO:0000256" key="4">
    <source>
        <dbReference type="ARBA" id="ARBA00020076"/>
    </source>
</evidence>
<keyword evidence="8 13" id="KW-1133">Transmembrane helix</keyword>
<sequence length="136" mass="14631">MPSPQSSRERPLSPHLQVYQLYRKIAPLLSILHRLTGVALYVVGSLFVIAWLGAAAYGAGAFATVQGLFASPLGYLVLFGWTVVLFYHLANGVRHLTWDSGRCVTNEGVRGTGITMLVMVCGLTIAAWAVGLMLVA</sequence>
<dbReference type="AlphaFoldDB" id="A0A7W6RAX0"/>
<dbReference type="InterPro" id="IPR000701">
    <property type="entry name" value="SuccDH_FuR_B_TM-su"/>
</dbReference>
<feature type="transmembrane region" description="Helical" evidence="13">
    <location>
        <begin position="111"/>
        <end position="135"/>
    </location>
</feature>
<keyword evidence="7 12" id="KW-0479">Metal-binding</keyword>